<name>A0A2I1CKX7_ASPN1</name>
<evidence type="ECO:0000313" key="2">
    <source>
        <dbReference type="EMBL" id="PKX98279.1"/>
    </source>
</evidence>
<dbReference type="OrthoDB" id="4500692at2759"/>
<dbReference type="EMBL" id="MSZS01000001">
    <property type="protein sequence ID" value="PKX98279.1"/>
    <property type="molecule type" value="Genomic_DNA"/>
</dbReference>
<sequence>MSHPYLCPSAYSLQQWLFSRRILIFGWMITFYLLAHGMEPDAYLSDTQSDSVDEEALMCRMRWKTGQRKLQQEKRSS</sequence>
<keyword evidence="1" id="KW-0472">Membrane</keyword>
<gene>
    <name evidence="2" type="ORF">P174DRAFT_436671</name>
</gene>
<dbReference type="RefSeq" id="XP_024686874.1">
    <property type="nucleotide sequence ID" value="XM_024826098.1"/>
</dbReference>
<evidence type="ECO:0000256" key="1">
    <source>
        <dbReference type="SAM" id="Phobius"/>
    </source>
</evidence>
<proteinExistence type="predicted"/>
<dbReference type="AlphaFoldDB" id="A0A2I1CKX7"/>
<feature type="transmembrane region" description="Helical" evidence="1">
    <location>
        <begin position="18"/>
        <end position="35"/>
    </location>
</feature>
<comment type="caution">
    <text evidence="2">The sequence shown here is derived from an EMBL/GenBank/DDBJ whole genome shotgun (WGS) entry which is preliminary data.</text>
</comment>
<accession>A0A2I1CKX7</accession>
<keyword evidence="1" id="KW-0812">Transmembrane</keyword>
<evidence type="ECO:0000313" key="3">
    <source>
        <dbReference type="Proteomes" id="UP000234474"/>
    </source>
</evidence>
<dbReference type="GeneID" id="36533423"/>
<keyword evidence="3" id="KW-1185">Reference proteome</keyword>
<dbReference type="Proteomes" id="UP000234474">
    <property type="component" value="Unassembled WGS sequence"/>
</dbReference>
<organism evidence="2 3">
    <name type="scientific">Aspergillus novofumigatus (strain IBT 16806)</name>
    <dbReference type="NCBI Taxonomy" id="1392255"/>
    <lineage>
        <taxon>Eukaryota</taxon>
        <taxon>Fungi</taxon>
        <taxon>Dikarya</taxon>
        <taxon>Ascomycota</taxon>
        <taxon>Pezizomycotina</taxon>
        <taxon>Eurotiomycetes</taxon>
        <taxon>Eurotiomycetidae</taxon>
        <taxon>Eurotiales</taxon>
        <taxon>Aspergillaceae</taxon>
        <taxon>Aspergillus</taxon>
        <taxon>Aspergillus subgen. Fumigati</taxon>
    </lineage>
</organism>
<dbReference type="VEuPathDB" id="FungiDB:P174DRAFT_436671"/>
<reference evidence="3" key="1">
    <citation type="journal article" date="2018" name="Proc. Natl. Acad. Sci. U.S.A.">
        <title>Linking secondary metabolites to gene clusters through genome sequencing of six diverse Aspergillus species.</title>
        <authorList>
            <person name="Kaerboelling I."/>
            <person name="Vesth T.C."/>
            <person name="Frisvad J.C."/>
            <person name="Nybo J.L."/>
            <person name="Theobald S."/>
            <person name="Kuo A."/>
            <person name="Bowyer P."/>
            <person name="Matsuda Y."/>
            <person name="Mondo S."/>
            <person name="Lyhne E.K."/>
            <person name="Kogle M.E."/>
            <person name="Clum A."/>
            <person name="Lipzen A."/>
            <person name="Salamov A."/>
            <person name="Ngan C.Y."/>
            <person name="Daum C."/>
            <person name="Chiniquy J."/>
            <person name="Barry K."/>
            <person name="LaButti K."/>
            <person name="Haridas S."/>
            <person name="Simmons B.A."/>
            <person name="Magnuson J.K."/>
            <person name="Mortensen U.H."/>
            <person name="Larsen T.O."/>
            <person name="Grigoriev I.V."/>
            <person name="Baker S.E."/>
            <person name="Andersen M.R."/>
        </authorList>
    </citation>
    <scope>NUCLEOTIDE SEQUENCE [LARGE SCALE GENOMIC DNA]</scope>
    <source>
        <strain evidence="3">IBT 16806</strain>
    </source>
</reference>
<keyword evidence="1" id="KW-1133">Transmembrane helix</keyword>
<protein>
    <submittedName>
        <fullName evidence="2">Uncharacterized protein</fullName>
    </submittedName>
</protein>